<evidence type="ECO:0000256" key="1">
    <source>
        <dbReference type="ARBA" id="ARBA00004141"/>
    </source>
</evidence>
<evidence type="ECO:0000313" key="7">
    <source>
        <dbReference type="EMBL" id="GAB07467.1"/>
    </source>
</evidence>
<sequence length="516" mass="55937">MSADLTEPHDASRTEMTGTADIAIAGDAQLTNNDLLPVPLRQRTWGVWNFAALWMGMVHSAFGFAVIGGMMDNGMTVLQALLVVLLGNLVQMCLMGFTGRVGARYGIPFAVWARSTFGVLGANIPAALRGIVAIGWFGVQSYLGSTAINVLLETSFSGWRNWNTEFGGVAANLWVSMIIYWALNLLLIRHGMETIRRFEGWAGPLIFVVMIPLVVWAFMQMDGFGPIFDQESHYSSTGSFITSGLLPGIALFISASWATMVLNMPDITRYAKSNKAQMTGLFYGLPIATVVFYGMAAIVVSGTQAATGKTLWNPADVLVAIDNPVVSILGALSIAVATMSVNLAANIISPAFDFTNLFPRWLTFKSAALISIILGFLYMPWKLMESSDTLFSVLNNVGAVIAPATGILIADFYLVRRGRLDVAALYRRGTQYEGYRGYNWWSLSVLIVMSLFCILGQWISAIDWAYEYAAVLGVVLGFVGYLAVVPLARKSSIGAAFEPSGTLGVELDEIEHTAAK</sequence>
<feature type="transmembrane region" description="Helical" evidence="6">
    <location>
        <begin position="465"/>
        <end position="484"/>
    </location>
</feature>
<evidence type="ECO:0000256" key="6">
    <source>
        <dbReference type="SAM" id="Phobius"/>
    </source>
</evidence>
<feature type="transmembrane region" description="Helical" evidence="6">
    <location>
        <begin position="437"/>
        <end position="459"/>
    </location>
</feature>
<comment type="subcellular location">
    <subcellularLocation>
        <location evidence="1">Membrane</location>
        <topology evidence="1">Multi-pass membrane protein</topology>
    </subcellularLocation>
</comment>
<gene>
    <name evidence="7" type="ORF">GOAMR_68_00230</name>
</gene>
<dbReference type="GO" id="GO:0015205">
    <property type="term" value="F:nucleobase transmembrane transporter activity"/>
    <property type="evidence" value="ECO:0007669"/>
    <property type="project" value="TreeGrafter"/>
</dbReference>
<keyword evidence="8" id="KW-1185">Reference proteome</keyword>
<dbReference type="CDD" id="cd11485">
    <property type="entry name" value="SLC-NCS1sbd_YbbW-like"/>
    <property type="match status" value="1"/>
</dbReference>
<feature type="transmembrane region" description="Helical" evidence="6">
    <location>
        <begin position="50"/>
        <end position="71"/>
    </location>
</feature>
<protein>
    <submittedName>
        <fullName evidence="7">Putative allantoin permease</fullName>
    </submittedName>
</protein>
<dbReference type="EMBL" id="BAED01000068">
    <property type="protein sequence ID" value="GAB07467.1"/>
    <property type="molecule type" value="Genomic_DNA"/>
</dbReference>
<keyword evidence="3 6" id="KW-0812">Transmembrane</keyword>
<proteinExistence type="inferred from homology"/>
<keyword evidence="4 6" id="KW-1133">Transmembrane helix</keyword>
<keyword evidence="5 6" id="KW-0472">Membrane</keyword>
<dbReference type="Pfam" id="PF02133">
    <property type="entry name" value="Transp_cyt_pur"/>
    <property type="match status" value="1"/>
</dbReference>
<evidence type="ECO:0000256" key="5">
    <source>
        <dbReference type="ARBA" id="ARBA00023136"/>
    </source>
</evidence>
<feature type="transmembrane region" description="Helical" evidence="6">
    <location>
        <begin position="239"/>
        <end position="260"/>
    </location>
</feature>
<accession>G7GV42</accession>
<name>G7GV42_9ACTN</name>
<evidence type="ECO:0000256" key="2">
    <source>
        <dbReference type="ARBA" id="ARBA00008974"/>
    </source>
</evidence>
<evidence type="ECO:0000313" key="8">
    <source>
        <dbReference type="Proteomes" id="UP000006023"/>
    </source>
</evidence>
<dbReference type="GO" id="GO:0005886">
    <property type="term" value="C:plasma membrane"/>
    <property type="evidence" value="ECO:0007669"/>
    <property type="project" value="TreeGrafter"/>
</dbReference>
<dbReference type="Proteomes" id="UP000006023">
    <property type="component" value="Unassembled WGS sequence"/>
</dbReference>
<dbReference type="AlphaFoldDB" id="G7GV42"/>
<feature type="transmembrane region" description="Helical" evidence="6">
    <location>
        <begin position="281"/>
        <end position="305"/>
    </location>
</feature>
<dbReference type="InterPro" id="IPR001248">
    <property type="entry name" value="Pur-cyt_permease"/>
</dbReference>
<dbReference type="STRING" id="1075090.GOAMR_68_00230"/>
<dbReference type="RefSeq" id="WP_005192314.1">
    <property type="nucleotide sequence ID" value="NZ_BAED01000068.1"/>
</dbReference>
<feature type="transmembrane region" description="Helical" evidence="6">
    <location>
        <begin position="325"/>
        <end position="349"/>
    </location>
</feature>
<feature type="transmembrane region" description="Helical" evidence="6">
    <location>
        <begin position="166"/>
        <end position="188"/>
    </location>
</feature>
<dbReference type="PANTHER" id="PTHR30618:SF0">
    <property type="entry name" value="PURINE-URACIL PERMEASE NCS1"/>
    <property type="match status" value="1"/>
</dbReference>
<feature type="transmembrane region" description="Helical" evidence="6">
    <location>
        <begin position="117"/>
        <end position="139"/>
    </location>
</feature>
<feature type="transmembrane region" description="Helical" evidence="6">
    <location>
        <begin position="393"/>
        <end position="416"/>
    </location>
</feature>
<evidence type="ECO:0000256" key="3">
    <source>
        <dbReference type="ARBA" id="ARBA00022692"/>
    </source>
</evidence>
<feature type="transmembrane region" description="Helical" evidence="6">
    <location>
        <begin position="77"/>
        <end position="97"/>
    </location>
</feature>
<evidence type="ECO:0000256" key="4">
    <source>
        <dbReference type="ARBA" id="ARBA00022989"/>
    </source>
</evidence>
<comment type="caution">
    <text evidence="7">The sequence shown here is derived from an EMBL/GenBank/DDBJ whole genome shotgun (WGS) entry which is preliminary data.</text>
</comment>
<organism evidence="7 8">
    <name type="scientific">Gordonia amarae NBRC 15530</name>
    <dbReference type="NCBI Taxonomy" id="1075090"/>
    <lineage>
        <taxon>Bacteria</taxon>
        <taxon>Bacillati</taxon>
        <taxon>Actinomycetota</taxon>
        <taxon>Actinomycetes</taxon>
        <taxon>Mycobacteriales</taxon>
        <taxon>Gordoniaceae</taxon>
        <taxon>Gordonia</taxon>
    </lineage>
</organism>
<dbReference type="eggNOG" id="COG1953">
    <property type="taxonomic scope" value="Bacteria"/>
</dbReference>
<reference evidence="7 8" key="1">
    <citation type="submission" date="2011-11" db="EMBL/GenBank/DDBJ databases">
        <title>Whole genome shotgun sequence of Gordonia amarae NBRC 15530.</title>
        <authorList>
            <person name="Takarada H."/>
            <person name="Hosoyama A."/>
            <person name="Tsuchikane K."/>
            <person name="Katsumata H."/>
            <person name="Yamazaki S."/>
            <person name="Fujita N."/>
        </authorList>
    </citation>
    <scope>NUCLEOTIDE SEQUENCE [LARGE SCALE GENOMIC DNA]</scope>
    <source>
        <strain evidence="7 8">NBRC 15530</strain>
    </source>
</reference>
<comment type="similarity">
    <text evidence="2">Belongs to the purine-cytosine permease (2.A.39) family.</text>
</comment>
<dbReference type="Gene3D" id="1.10.4160.10">
    <property type="entry name" value="Hydantoin permease"/>
    <property type="match status" value="1"/>
</dbReference>
<feature type="transmembrane region" description="Helical" evidence="6">
    <location>
        <begin position="361"/>
        <end position="381"/>
    </location>
</feature>
<dbReference type="PANTHER" id="PTHR30618">
    <property type="entry name" value="NCS1 FAMILY PURINE/PYRIMIDINE TRANSPORTER"/>
    <property type="match status" value="1"/>
</dbReference>
<feature type="transmembrane region" description="Helical" evidence="6">
    <location>
        <begin position="200"/>
        <end position="219"/>
    </location>
</feature>
<dbReference type="InterPro" id="IPR045225">
    <property type="entry name" value="Uracil/uridine/allantoin_perm"/>
</dbReference>